<name>A0ABD1HDC4_SALDI</name>
<keyword evidence="5" id="KW-1185">Reference proteome</keyword>
<evidence type="ECO:0000256" key="2">
    <source>
        <dbReference type="ARBA" id="ARBA00022771"/>
    </source>
</evidence>
<protein>
    <submittedName>
        <fullName evidence="4">RING-type E3 ubiquitin transferase</fullName>
        <ecNumber evidence="4">2.3.2.27</ecNumber>
    </submittedName>
</protein>
<keyword evidence="1" id="KW-0479">Metal-binding</keyword>
<dbReference type="PANTHER" id="PTHR42647:SF22">
    <property type="entry name" value="BOI-RELATED E3 UBIQUITIN-PROTEIN LIGASE 2-RELATED"/>
    <property type="match status" value="1"/>
</dbReference>
<proteinExistence type="predicted"/>
<dbReference type="AlphaFoldDB" id="A0ABD1HDC4"/>
<keyword evidence="3" id="KW-0862">Zinc</keyword>
<reference evidence="4 5" key="1">
    <citation type="submission" date="2024-06" db="EMBL/GenBank/DDBJ databases">
        <title>A chromosome level genome sequence of Diviner's sage (Salvia divinorum).</title>
        <authorList>
            <person name="Ford S.A."/>
            <person name="Ro D.-K."/>
            <person name="Ness R.W."/>
            <person name="Phillips M.A."/>
        </authorList>
    </citation>
    <scope>NUCLEOTIDE SEQUENCE [LARGE SCALE GENOMIC DNA]</scope>
    <source>
        <strain evidence="4">SAF-2024a</strain>
        <tissue evidence="4">Leaf</tissue>
    </source>
</reference>
<evidence type="ECO:0000256" key="1">
    <source>
        <dbReference type="ARBA" id="ARBA00022723"/>
    </source>
</evidence>
<dbReference type="EC" id="2.3.2.27" evidence="4"/>
<evidence type="ECO:0000313" key="4">
    <source>
        <dbReference type="EMBL" id="KAL1554451.1"/>
    </source>
</evidence>
<dbReference type="InterPro" id="IPR013083">
    <property type="entry name" value="Znf_RING/FYVE/PHD"/>
</dbReference>
<accession>A0ABD1HDC4</accession>
<evidence type="ECO:0000313" key="5">
    <source>
        <dbReference type="Proteomes" id="UP001567538"/>
    </source>
</evidence>
<dbReference type="PIRSF" id="PIRSF036836">
    <property type="entry name" value="RNase_bind_SBP1"/>
    <property type="match status" value="1"/>
</dbReference>
<dbReference type="Proteomes" id="UP001567538">
    <property type="component" value="Unassembled WGS sequence"/>
</dbReference>
<dbReference type="GO" id="GO:0061630">
    <property type="term" value="F:ubiquitin protein ligase activity"/>
    <property type="evidence" value="ECO:0007669"/>
    <property type="project" value="UniProtKB-EC"/>
</dbReference>
<evidence type="ECO:0000256" key="3">
    <source>
        <dbReference type="ARBA" id="ARBA00022833"/>
    </source>
</evidence>
<dbReference type="PANTHER" id="PTHR42647">
    <property type="entry name" value="SBP (S-RIBONUCLEASE BINDING PROTEIN) FAMILY PROTEIN"/>
    <property type="match status" value="1"/>
</dbReference>
<gene>
    <name evidence="4" type="ORF">AAHA92_15007</name>
</gene>
<dbReference type="GO" id="GO:0008270">
    <property type="term" value="F:zinc ion binding"/>
    <property type="evidence" value="ECO:0007669"/>
    <property type="project" value="UniProtKB-KW"/>
</dbReference>
<dbReference type="Pfam" id="PF13920">
    <property type="entry name" value="zf-C3HC4_3"/>
    <property type="match status" value="1"/>
</dbReference>
<keyword evidence="4" id="KW-0808">Transferase</keyword>
<comment type="caution">
    <text evidence="4">The sequence shown here is derived from an EMBL/GenBank/DDBJ whole genome shotgun (WGS) entry which is preliminary data.</text>
</comment>
<keyword evidence="2" id="KW-0863">Zinc-finger</keyword>
<dbReference type="EMBL" id="JBEAFC010000006">
    <property type="protein sequence ID" value="KAL1554451.1"/>
    <property type="molecule type" value="Genomic_DNA"/>
</dbReference>
<keyword evidence="4" id="KW-0012">Acyltransferase</keyword>
<dbReference type="Gene3D" id="3.30.40.10">
    <property type="entry name" value="Zinc/RING finger domain, C3HC4 (zinc finger)"/>
    <property type="match status" value="1"/>
</dbReference>
<sequence length="225" mass="25725">MAIQAHISNSGLVVFGGGCQDDNAYGFNNLRCNHANSNPESPTDHHLSIPHVISAQFQNQRIQIDHYLNTQNERLRMALQEQRRRQAALLARSYESKIQSLLEQRDDEISRAGRRKMELEECVRRMEMERVTWQRFAQESEAMAASLRTRVREAEAEDAGSCCVERAREGEPQSRKMVCRCCNSRESCVIMLPCRHLCSCRDCDAFLDCCPVCNVPKKASLEALF</sequence>
<organism evidence="4 5">
    <name type="scientific">Salvia divinorum</name>
    <name type="common">Maria pastora</name>
    <name type="synonym">Diviner's sage</name>
    <dbReference type="NCBI Taxonomy" id="28513"/>
    <lineage>
        <taxon>Eukaryota</taxon>
        <taxon>Viridiplantae</taxon>
        <taxon>Streptophyta</taxon>
        <taxon>Embryophyta</taxon>
        <taxon>Tracheophyta</taxon>
        <taxon>Spermatophyta</taxon>
        <taxon>Magnoliopsida</taxon>
        <taxon>eudicotyledons</taxon>
        <taxon>Gunneridae</taxon>
        <taxon>Pentapetalae</taxon>
        <taxon>asterids</taxon>
        <taxon>lamiids</taxon>
        <taxon>Lamiales</taxon>
        <taxon>Lamiaceae</taxon>
        <taxon>Nepetoideae</taxon>
        <taxon>Mentheae</taxon>
        <taxon>Salviinae</taxon>
        <taxon>Salvia</taxon>
        <taxon>Salvia subgen. Calosphace</taxon>
    </lineage>
</organism>